<comment type="PTM">
    <text evidence="5">Phosphorylated by CheA. Phosphorylation of the N-terminal regulatory domain activates the methylesterase activity.</text>
</comment>
<evidence type="ECO:0000313" key="10">
    <source>
        <dbReference type="EMBL" id="SKA18924.1"/>
    </source>
</evidence>
<evidence type="ECO:0000313" key="11">
    <source>
        <dbReference type="Proteomes" id="UP000190061"/>
    </source>
</evidence>
<dbReference type="SUPFAM" id="SSF52172">
    <property type="entry name" value="CheY-like"/>
    <property type="match status" value="1"/>
</dbReference>
<evidence type="ECO:0000259" key="8">
    <source>
        <dbReference type="PROSITE" id="PS50110"/>
    </source>
</evidence>
<keyword evidence="1 5" id="KW-0963">Cytoplasm</keyword>
<keyword evidence="5 7" id="KW-0597">Phosphoprotein</keyword>
<evidence type="ECO:0000256" key="2">
    <source>
        <dbReference type="ARBA" id="ARBA00022500"/>
    </source>
</evidence>
<dbReference type="NCBIfam" id="NF009206">
    <property type="entry name" value="PRK12555.1"/>
    <property type="match status" value="1"/>
</dbReference>
<dbReference type="GO" id="GO:0050568">
    <property type="term" value="F:protein-glutamine glutaminase activity"/>
    <property type="evidence" value="ECO:0007669"/>
    <property type="project" value="UniProtKB-UniRule"/>
</dbReference>
<dbReference type="PIRSF" id="PIRSF000876">
    <property type="entry name" value="RR_chemtxs_CheB"/>
    <property type="match status" value="1"/>
</dbReference>
<gene>
    <name evidence="5" type="primary">cheB</name>
    <name evidence="10" type="ORF">SAMN02745674_02350</name>
</gene>
<keyword evidence="3 5" id="KW-0378">Hydrolase</keyword>
<comment type="function">
    <text evidence="5">Involved in chemotaxis. Part of a chemotaxis signal transduction system that modulates chemotaxis in response to various stimuli. Catalyzes the demethylation of specific methylglutamate residues introduced into the chemoreceptors (methyl-accepting chemotaxis proteins or MCP) by CheR. Also mediates the irreversible deamidation of specific glutamine residues to glutamic acid.</text>
</comment>
<dbReference type="InterPro" id="IPR000673">
    <property type="entry name" value="Sig_transdc_resp-reg_Me-estase"/>
</dbReference>
<evidence type="ECO:0000256" key="4">
    <source>
        <dbReference type="ARBA" id="ARBA00048267"/>
    </source>
</evidence>
<comment type="similarity">
    <text evidence="5">Belongs to the CheB family.</text>
</comment>
<sequence length="361" mass="38148">MGSISPGPPSRSRPVRVLIVDDSATMRRLVSGLLEADPLIEVVGTAADPFIARDKIKKLAPDVLTLDVEMPRMDGVSFLRNLMRLRPMPVVMVSSLTEQGAGVTLDALAAGAVDFVAKPRVDVEGGLEAYGVELRTKIHNAASTPVARLAETVAHPPRGNLSELLDPRRNARRVLAIGASTGGTEAIRQVLSVLPAGCPPVVIAQHIPAAFSTAFAERLDRYSALSVQEAGTDQPLLPGQAWVAPGGRQLRVYRNGSGWRCRTTTESSENGHKPSVDIMFESMAEHVGRDGSAALLTGMGSDGARGMLRVRDAGGFTVAQDQPSSVVWGMPRAAVSLGAAREVVPLDHIAERLIGGGENGR</sequence>
<dbReference type="RefSeq" id="WP_078758896.1">
    <property type="nucleotide sequence ID" value="NZ_FUXP01000010.1"/>
</dbReference>
<feature type="domain" description="CheB-type methylesterase" evidence="9">
    <location>
        <begin position="167"/>
        <end position="360"/>
    </location>
</feature>
<feature type="modified residue" description="4-aspartylphosphate" evidence="5 7">
    <location>
        <position position="67"/>
    </location>
</feature>
<dbReference type="InterPro" id="IPR008248">
    <property type="entry name" value="CheB-like"/>
</dbReference>
<dbReference type="PROSITE" id="PS50110">
    <property type="entry name" value="RESPONSE_REGULATORY"/>
    <property type="match status" value="1"/>
</dbReference>
<comment type="catalytic activity">
    <reaction evidence="4 5">
        <text>[protein]-L-glutamate 5-O-methyl ester + H2O = L-glutamyl-[protein] + methanol + H(+)</text>
        <dbReference type="Rhea" id="RHEA:23236"/>
        <dbReference type="Rhea" id="RHEA-COMP:10208"/>
        <dbReference type="Rhea" id="RHEA-COMP:10311"/>
        <dbReference type="ChEBI" id="CHEBI:15377"/>
        <dbReference type="ChEBI" id="CHEBI:15378"/>
        <dbReference type="ChEBI" id="CHEBI:17790"/>
        <dbReference type="ChEBI" id="CHEBI:29973"/>
        <dbReference type="ChEBI" id="CHEBI:82795"/>
        <dbReference type="EC" id="3.1.1.61"/>
    </reaction>
</comment>
<keyword evidence="2 5" id="KW-0145">Chemotaxis</keyword>
<feature type="active site" evidence="5 6">
    <location>
        <position position="206"/>
    </location>
</feature>
<dbReference type="SMART" id="SM00448">
    <property type="entry name" value="REC"/>
    <property type="match status" value="1"/>
</dbReference>
<comment type="domain">
    <text evidence="5">Contains a C-terminal catalytic domain, and an N-terminal region which modulates catalytic activity.</text>
</comment>
<dbReference type="Proteomes" id="UP000190061">
    <property type="component" value="Unassembled WGS sequence"/>
</dbReference>
<evidence type="ECO:0000256" key="5">
    <source>
        <dbReference type="HAMAP-Rule" id="MF_00099"/>
    </source>
</evidence>
<reference evidence="10 11" key="1">
    <citation type="submission" date="2017-02" db="EMBL/GenBank/DDBJ databases">
        <authorList>
            <person name="Peterson S.W."/>
        </authorList>
    </citation>
    <scope>NUCLEOTIDE SEQUENCE [LARGE SCALE GENOMIC DNA]</scope>
    <source>
        <strain evidence="10 11">DSM 21749</strain>
    </source>
</reference>
<dbReference type="InterPro" id="IPR035909">
    <property type="entry name" value="CheB_C"/>
</dbReference>
<dbReference type="PANTHER" id="PTHR42872:SF6">
    <property type="entry name" value="PROTEIN-GLUTAMATE METHYLESTERASE_PROTEIN-GLUTAMINE GLUTAMINASE"/>
    <property type="match status" value="1"/>
</dbReference>
<evidence type="ECO:0000256" key="6">
    <source>
        <dbReference type="PROSITE-ProRule" id="PRU00050"/>
    </source>
</evidence>
<dbReference type="GO" id="GO:0006935">
    <property type="term" value="P:chemotaxis"/>
    <property type="evidence" value="ECO:0007669"/>
    <property type="project" value="UniProtKB-UniRule"/>
</dbReference>
<dbReference type="CDD" id="cd16432">
    <property type="entry name" value="CheB_Rec"/>
    <property type="match status" value="1"/>
</dbReference>
<evidence type="ECO:0000259" key="9">
    <source>
        <dbReference type="PROSITE" id="PS50122"/>
    </source>
</evidence>
<dbReference type="EC" id="3.5.1.44" evidence="5"/>
<accession>A0A1T4RSG9</accession>
<evidence type="ECO:0000256" key="3">
    <source>
        <dbReference type="ARBA" id="ARBA00022801"/>
    </source>
</evidence>
<protein>
    <recommendedName>
        <fullName evidence="5">Protein-glutamate methylesterase/protein-glutamine glutaminase</fullName>
        <ecNumber evidence="5">3.1.1.61</ecNumber>
        <ecNumber evidence="5">3.5.1.44</ecNumber>
    </recommendedName>
</protein>
<dbReference type="GO" id="GO:0005737">
    <property type="term" value="C:cytoplasm"/>
    <property type="evidence" value="ECO:0007669"/>
    <property type="project" value="UniProtKB-SubCell"/>
</dbReference>
<dbReference type="Pfam" id="PF01339">
    <property type="entry name" value="CheB_methylest"/>
    <property type="match status" value="1"/>
</dbReference>
<organism evidence="10 11">
    <name type="scientific">Lysobacter spongiicola DSM 21749</name>
    <dbReference type="NCBI Taxonomy" id="1122188"/>
    <lineage>
        <taxon>Bacteria</taxon>
        <taxon>Pseudomonadati</taxon>
        <taxon>Pseudomonadota</taxon>
        <taxon>Gammaproteobacteria</taxon>
        <taxon>Lysobacterales</taxon>
        <taxon>Lysobacteraceae</taxon>
        <taxon>Novilysobacter</taxon>
    </lineage>
</organism>
<dbReference type="PANTHER" id="PTHR42872">
    <property type="entry name" value="PROTEIN-GLUTAMATE METHYLESTERASE/PROTEIN-GLUTAMINE GLUTAMINASE"/>
    <property type="match status" value="1"/>
</dbReference>
<dbReference type="HAMAP" id="MF_00099">
    <property type="entry name" value="CheB_chemtxs"/>
    <property type="match status" value="1"/>
</dbReference>
<dbReference type="AlphaFoldDB" id="A0A1T4RSG9"/>
<dbReference type="Gene3D" id="3.40.50.180">
    <property type="entry name" value="Methylesterase CheB, C-terminal domain"/>
    <property type="match status" value="1"/>
</dbReference>
<comment type="subcellular location">
    <subcellularLocation>
        <location evidence="5">Cytoplasm</location>
    </subcellularLocation>
</comment>
<dbReference type="GO" id="GO:0008984">
    <property type="term" value="F:protein-glutamate methylesterase activity"/>
    <property type="evidence" value="ECO:0007669"/>
    <property type="project" value="UniProtKB-UniRule"/>
</dbReference>
<evidence type="ECO:0000256" key="1">
    <source>
        <dbReference type="ARBA" id="ARBA00022490"/>
    </source>
</evidence>
<dbReference type="CDD" id="cd17541">
    <property type="entry name" value="REC_CheB-like"/>
    <property type="match status" value="1"/>
</dbReference>
<dbReference type="GO" id="GO:0000156">
    <property type="term" value="F:phosphorelay response regulator activity"/>
    <property type="evidence" value="ECO:0007669"/>
    <property type="project" value="InterPro"/>
</dbReference>
<dbReference type="EMBL" id="FUXP01000010">
    <property type="protein sequence ID" value="SKA18924.1"/>
    <property type="molecule type" value="Genomic_DNA"/>
</dbReference>
<name>A0A1T4RSG9_9GAMM</name>
<dbReference type="STRING" id="1122188.SAMN02745674_02350"/>
<comment type="catalytic activity">
    <reaction evidence="5">
        <text>L-glutaminyl-[protein] + H2O = L-glutamyl-[protein] + NH4(+)</text>
        <dbReference type="Rhea" id="RHEA:16441"/>
        <dbReference type="Rhea" id="RHEA-COMP:10207"/>
        <dbReference type="Rhea" id="RHEA-COMP:10208"/>
        <dbReference type="ChEBI" id="CHEBI:15377"/>
        <dbReference type="ChEBI" id="CHEBI:28938"/>
        <dbReference type="ChEBI" id="CHEBI:29973"/>
        <dbReference type="ChEBI" id="CHEBI:30011"/>
        <dbReference type="EC" id="3.5.1.44"/>
    </reaction>
</comment>
<proteinExistence type="inferred from homology"/>
<feature type="active site" evidence="5 6">
    <location>
        <position position="180"/>
    </location>
</feature>
<dbReference type="InterPro" id="IPR001789">
    <property type="entry name" value="Sig_transdc_resp-reg_receiver"/>
</dbReference>
<dbReference type="NCBIfam" id="NF001965">
    <property type="entry name" value="PRK00742.1"/>
    <property type="match status" value="1"/>
</dbReference>
<dbReference type="PROSITE" id="PS50122">
    <property type="entry name" value="CHEB"/>
    <property type="match status" value="1"/>
</dbReference>
<dbReference type="Pfam" id="PF00072">
    <property type="entry name" value="Response_reg"/>
    <property type="match status" value="1"/>
</dbReference>
<feature type="active site" evidence="5 6">
    <location>
        <position position="302"/>
    </location>
</feature>
<dbReference type="Gene3D" id="3.40.50.2300">
    <property type="match status" value="1"/>
</dbReference>
<dbReference type="InterPro" id="IPR011006">
    <property type="entry name" value="CheY-like_superfamily"/>
</dbReference>
<dbReference type="OrthoDB" id="9793421at2"/>
<dbReference type="SUPFAM" id="SSF52738">
    <property type="entry name" value="Methylesterase CheB, C-terminal domain"/>
    <property type="match status" value="1"/>
</dbReference>
<dbReference type="EC" id="3.1.1.61" evidence="5"/>
<evidence type="ECO:0000256" key="7">
    <source>
        <dbReference type="PROSITE-ProRule" id="PRU00169"/>
    </source>
</evidence>
<feature type="domain" description="Response regulatory" evidence="8">
    <location>
        <begin position="16"/>
        <end position="133"/>
    </location>
</feature>
<keyword evidence="11" id="KW-1185">Reference proteome</keyword>